<keyword evidence="1" id="KW-0812">Transmembrane</keyword>
<feature type="transmembrane region" description="Helical" evidence="1">
    <location>
        <begin position="167"/>
        <end position="188"/>
    </location>
</feature>
<sequence length="293" mass="31608">MANTTTTCAIQGIEGNPDFYGLGIRLGFYFHWLGTLLVTIFRQEEEALYRVVNIHLQLAVFACLVFLTTTTSATAAAIHPPEVLIAFWLLLGALSSTTGDGITFFGTLAGTARFCMYAALSAYGVWFWFIGLDSTQFSTTPDPGCDYVGWFGAIPIRSPAFRGLGKAASVIGLAVCVGLLGYSCWLMISKAIKGGGYTPASTSETSKKTERPRAKVEITLVTLSITVIALSVGSIEYLISANGLTGVNDIFAVGQIIPLLVGAMGLATTFFEITWEKRVLEARCLMILRWHIT</sequence>
<dbReference type="EMBL" id="JAUEDM010000001">
    <property type="protein sequence ID" value="KAK3328801.1"/>
    <property type="molecule type" value="Genomic_DNA"/>
</dbReference>
<evidence type="ECO:0000256" key="1">
    <source>
        <dbReference type="SAM" id="Phobius"/>
    </source>
</evidence>
<gene>
    <name evidence="2" type="ORF">B0H66DRAFT_585386</name>
</gene>
<keyword evidence="1" id="KW-1133">Transmembrane helix</keyword>
<dbReference type="Proteomes" id="UP001283341">
    <property type="component" value="Unassembled WGS sequence"/>
</dbReference>
<proteinExistence type="predicted"/>
<feature type="transmembrane region" description="Helical" evidence="1">
    <location>
        <begin position="22"/>
        <end position="42"/>
    </location>
</feature>
<keyword evidence="1" id="KW-0472">Membrane</keyword>
<comment type="caution">
    <text evidence="2">The sequence shown here is derived from an EMBL/GenBank/DDBJ whole genome shotgun (WGS) entry which is preliminary data.</text>
</comment>
<protein>
    <submittedName>
        <fullName evidence="2">Uncharacterized protein</fullName>
    </submittedName>
</protein>
<feature type="transmembrane region" description="Helical" evidence="1">
    <location>
        <begin position="54"/>
        <end position="79"/>
    </location>
</feature>
<feature type="transmembrane region" description="Helical" evidence="1">
    <location>
        <begin position="114"/>
        <end position="132"/>
    </location>
</feature>
<organism evidence="2 3">
    <name type="scientific">Apodospora peruviana</name>
    <dbReference type="NCBI Taxonomy" id="516989"/>
    <lineage>
        <taxon>Eukaryota</taxon>
        <taxon>Fungi</taxon>
        <taxon>Dikarya</taxon>
        <taxon>Ascomycota</taxon>
        <taxon>Pezizomycotina</taxon>
        <taxon>Sordariomycetes</taxon>
        <taxon>Sordariomycetidae</taxon>
        <taxon>Sordariales</taxon>
        <taxon>Lasiosphaeriaceae</taxon>
        <taxon>Apodospora</taxon>
    </lineage>
</organism>
<feature type="transmembrane region" description="Helical" evidence="1">
    <location>
        <begin position="218"/>
        <end position="239"/>
    </location>
</feature>
<reference evidence="2" key="1">
    <citation type="journal article" date="2023" name="Mol. Phylogenet. Evol.">
        <title>Genome-scale phylogeny and comparative genomics of the fungal order Sordariales.</title>
        <authorList>
            <person name="Hensen N."/>
            <person name="Bonometti L."/>
            <person name="Westerberg I."/>
            <person name="Brannstrom I.O."/>
            <person name="Guillou S."/>
            <person name="Cros-Aarteil S."/>
            <person name="Calhoun S."/>
            <person name="Haridas S."/>
            <person name="Kuo A."/>
            <person name="Mondo S."/>
            <person name="Pangilinan J."/>
            <person name="Riley R."/>
            <person name="LaButti K."/>
            <person name="Andreopoulos B."/>
            <person name="Lipzen A."/>
            <person name="Chen C."/>
            <person name="Yan M."/>
            <person name="Daum C."/>
            <person name="Ng V."/>
            <person name="Clum A."/>
            <person name="Steindorff A."/>
            <person name="Ohm R.A."/>
            <person name="Martin F."/>
            <person name="Silar P."/>
            <person name="Natvig D.O."/>
            <person name="Lalanne C."/>
            <person name="Gautier V."/>
            <person name="Ament-Velasquez S.L."/>
            <person name="Kruys A."/>
            <person name="Hutchinson M.I."/>
            <person name="Powell A.J."/>
            <person name="Barry K."/>
            <person name="Miller A.N."/>
            <person name="Grigoriev I.V."/>
            <person name="Debuchy R."/>
            <person name="Gladieux P."/>
            <person name="Hiltunen Thoren M."/>
            <person name="Johannesson H."/>
        </authorList>
    </citation>
    <scope>NUCLEOTIDE SEQUENCE</scope>
    <source>
        <strain evidence="2">CBS 118394</strain>
    </source>
</reference>
<feature type="transmembrane region" description="Helical" evidence="1">
    <location>
        <begin position="85"/>
        <end position="107"/>
    </location>
</feature>
<feature type="transmembrane region" description="Helical" evidence="1">
    <location>
        <begin position="251"/>
        <end position="273"/>
    </location>
</feature>
<dbReference type="AlphaFoldDB" id="A0AAE0MDQ9"/>
<reference evidence="2" key="2">
    <citation type="submission" date="2023-06" db="EMBL/GenBank/DDBJ databases">
        <authorList>
            <consortium name="Lawrence Berkeley National Laboratory"/>
            <person name="Haridas S."/>
            <person name="Hensen N."/>
            <person name="Bonometti L."/>
            <person name="Westerberg I."/>
            <person name="Brannstrom I.O."/>
            <person name="Guillou S."/>
            <person name="Cros-Aarteil S."/>
            <person name="Calhoun S."/>
            <person name="Kuo A."/>
            <person name="Mondo S."/>
            <person name="Pangilinan J."/>
            <person name="Riley R."/>
            <person name="Labutti K."/>
            <person name="Andreopoulos B."/>
            <person name="Lipzen A."/>
            <person name="Chen C."/>
            <person name="Yanf M."/>
            <person name="Daum C."/>
            <person name="Ng V."/>
            <person name="Clum A."/>
            <person name="Steindorff A."/>
            <person name="Ohm R."/>
            <person name="Martin F."/>
            <person name="Silar P."/>
            <person name="Natvig D."/>
            <person name="Lalanne C."/>
            <person name="Gautier V."/>
            <person name="Ament-Velasquez S.L."/>
            <person name="Kruys A."/>
            <person name="Hutchinson M.I."/>
            <person name="Powell A.J."/>
            <person name="Barry K."/>
            <person name="Miller A.N."/>
            <person name="Grigoriev I.V."/>
            <person name="Debuchy R."/>
            <person name="Gladieux P."/>
            <person name="Thoren M.H."/>
            <person name="Johannesson H."/>
        </authorList>
    </citation>
    <scope>NUCLEOTIDE SEQUENCE</scope>
    <source>
        <strain evidence="2">CBS 118394</strain>
    </source>
</reference>
<evidence type="ECO:0000313" key="2">
    <source>
        <dbReference type="EMBL" id="KAK3328801.1"/>
    </source>
</evidence>
<name>A0AAE0MDQ9_9PEZI</name>
<accession>A0AAE0MDQ9</accession>
<evidence type="ECO:0000313" key="3">
    <source>
        <dbReference type="Proteomes" id="UP001283341"/>
    </source>
</evidence>
<keyword evidence="3" id="KW-1185">Reference proteome</keyword>